<keyword evidence="4" id="KW-0732">Signal</keyword>
<dbReference type="Gene3D" id="3.10.100.10">
    <property type="entry name" value="Mannose-Binding Protein A, subunit A"/>
    <property type="match status" value="2"/>
</dbReference>
<dbReference type="GO" id="GO:0005886">
    <property type="term" value="C:plasma membrane"/>
    <property type="evidence" value="ECO:0007669"/>
    <property type="project" value="TreeGrafter"/>
</dbReference>
<dbReference type="GO" id="GO:0009986">
    <property type="term" value="C:cell surface"/>
    <property type="evidence" value="ECO:0007669"/>
    <property type="project" value="TreeGrafter"/>
</dbReference>
<dbReference type="PANTHER" id="PTHR46784">
    <property type="entry name" value="KILLER CELL LECTIN-LIKE RECEPTOR SUBFAMILY B MEMBER 1"/>
    <property type="match status" value="1"/>
</dbReference>
<dbReference type="EMBL" id="CAJOBB010003178">
    <property type="protein sequence ID" value="CAF4025230.1"/>
    <property type="molecule type" value="Genomic_DNA"/>
</dbReference>
<evidence type="ECO:0000313" key="8">
    <source>
        <dbReference type="Proteomes" id="UP000663868"/>
    </source>
</evidence>
<feature type="transmembrane region" description="Helical" evidence="3">
    <location>
        <begin position="423"/>
        <end position="440"/>
    </location>
</feature>
<keyword evidence="3" id="KW-0472">Membrane</keyword>
<comment type="caution">
    <text evidence="7">The sequence shown here is derived from an EMBL/GenBank/DDBJ whole genome shotgun (WGS) entry which is preliminary data.</text>
</comment>
<evidence type="ECO:0000256" key="4">
    <source>
        <dbReference type="SAM" id="SignalP"/>
    </source>
</evidence>
<feature type="domain" description="C-type lectin" evidence="5">
    <location>
        <begin position="357"/>
        <end position="512"/>
    </location>
</feature>
<feature type="signal peptide" evidence="4">
    <location>
        <begin position="1"/>
        <end position="21"/>
    </location>
</feature>
<evidence type="ECO:0000313" key="6">
    <source>
        <dbReference type="EMBL" id="CAF1174743.1"/>
    </source>
</evidence>
<evidence type="ECO:0000256" key="3">
    <source>
        <dbReference type="SAM" id="Phobius"/>
    </source>
</evidence>
<accession>A0A819Q5Z0</accession>
<feature type="chain" id="PRO_5036235837" description="C-type lectin domain-containing protein" evidence="4">
    <location>
        <begin position="22"/>
        <end position="586"/>
    </location>
</feature>
<dbReference type="InterPro" id="IPR016187">
    <property type="entry name" value="CTDL_fold"/>
</dbReference>
<dbReference type="Proteomes" id="UP000663868">
    <property type="component" value="Unassembled WGS sequence"/>
</dbReference>
<proteinExistence type="predicted"/>
<reference evidence="7" key="1">
    <citation type="submission" date="2021-02" db="EMBL/GenBank/DDBJ databases">
        <authorList>
            <person name="Nowell W R."/>
        </authorList>
    </citation>
    <scope>NUCLEOTIDE SEQUENCE</scope>
</reference>
<dbReference type="EMBL" id="CAJNOE010000363">
    <property type="protein sequence ID" value="CAF1174743.1"/>
    <property type="molecule type" value="Genomic_DNA"/>
</dbReference>
<dbReference type="PANTHER" id="PTHR46784:SF1">
    <property type="entry name" value="KILLER CELL LECTIN-LIKE RECEPTOR SUBFAMILY B MEMBER 1"/>
    <property type="match status" value="1"/>
</dbReference>
<evidence type="ECO:0000256" key="2">
    <source>
        <dbReference type="ARBA" id="ARBA00023157"/>
    </source>
</evidence>
<dbReference type="PROSITE" id="PS50041">
    <property type="entry name" value="C_TYPE_LECTIN_2"/>
    <property type="match status" value="2"/>
</dbReference>
<dbReference type="InterPro" id="IPR001304">
    <property type="entry name" value="C-type_lectin-like"/>
</dbReference>
<protein>
    <recommendedName>
        <fullName evidence="5">C-type lectin domain-containing protein</fullName>
    </recommendedName>
</protein>
<evidence type="ECO:0000256" key="1">
    <source>
        <dbReference type="ARBA" id="ARBA00022989"/>
    </source>
</evidence>
<dbReference type="GO" id="GO:0038023">
    <property type="term" value="F:signaling receptor activity"/>
    <property type="evidence" value="ECO:0007669"/>
    <property type="project" value="TreeGrafter"/>
</dbReference>
<keyword evidence="2" id="KW-1015">Disulfide bond</keyword>
<feature type="transmembrane region" description="Helical" evidence="3">
    <location>
        <begin position="537"/>
        <end position="561"/>
    </location>
</feature>
<gene>
    <name evidence="6" type="ORF">IZO911_LOCUS27107</name>
    <name evidence="7" type="ORF">KXQ929_LOCUS29932</name>
</gene>
<organism evidence="7 8">
    <name type="scientific">Adineta steineri</name>
    <dbReference type="NCBI Taxonomy" id="433720"/>
    <lineage>
        <taxon>Eukaryota</taxon>
        <taxon>Metazoa</taxon>
        <taxon>Spiralia</taxon>
        <taxon>Gnathifera</taxon>
        <taxon>Rotifera</taxon>
        <taxon>Eurotatoria</taxon>
        <taxon>Bdelloidea</taxon>
        <taxon>Adinetida</taxon>
        <taxon>Adinetidae</taxon>
        <taxon>Adineta</taxon>
    </lineage>
</organism>
<feature type="domain" description="C-type lectin" evidence="5">
    <location>
        <begin position="39"/>
        <end position="161"/>
    </location>
</feature>
<dbReference type="InterPro" id="IPR016186">
    <property type="entry name" value="C-type_lectin-like/link_sf"/>
</dbReference>
<evidence type="ECO:0000259" key="5">
    <source>
        <dbReference type="PROSITE" id="PS50041"/>
    </source>
</evidence>
<dbReference type="CDD" id="cd00037">
    <property type="entry name" value="CLECT"/>
    <property type="match status" value="2"/>
</dbReference>
<dbReference type="SUPFAM" id="SSF56436">
    <property type="entry name" value="C-type lectin-like"/>
    <property type="match status" value="2"/>
</dbReference>
<evidence type="ECO:0000313" key="7">
    <source>
        <dbReference type="EMBL" id="CAF4025230.1"/>
    </source>
</evidence>
<keyword evidence="3" id="KW-0812">Transmembrane</keyword>
<sequence length="586" mass="66728">MLRFMFQFIFILNYIFNLIQADNLSSRNQCHSNWHYISEESLCIIFATSQAGDVSWYDSSKACQTSSTQLLTLTNSKKIQLIQEKVNHLENNNQIGFDYFQHGAWIEKTNWSKYDLCDDNTTDIINEDFQLNCIILTIRSNDQSLCLKRVPCEEHHPFICENEAITERELVESTMERLTWWKCIIALWCILDHEAEKRKKEQQALAAQAAEAASLQAYIEQFNFEIPDDVGINADAQALIESNGNGAMLFGYSIPFWALVAIGGFLFLFIICLCCTVLICIFMKIKNGQSRHNPAYRDVRAFNETCGTDKPPCSEPLKCISGYCLCSNIAQTTDENNPLSFWTGEECMTCPFGYTTTGTKCYNLILGKDTQSTWERARERCKEHGGDLLVLRSDQEYKSIIAILKYKYASLMFNMYQRVPQDGAYFGSIWLGAMLTDWRGDGTFKLVSHGPSFTKKSQYWCSKSSPLGHEPNYVQLKATGERQACIGLAFFHDGNVCMHDWFCSWESHTLCEIHPPPPPAIETSEVEALEEKSSNTWLFVGIGGIFLLLLSGSICACYFLCNKKNGRRRARSFDSAETGMSQNSFY</sequence>
<dbReference type="Proteomes" id="UP000663860">
    <property type="component" value="Unassembled WGS sequence"/>
</dbReference>
<keyword evidence="1 3" id="KW-1133">Transmembrane helix</keyword>
<name>A0A819Q5Z0_9BILA</name>
<dbReference type="AlphaFoldDB" id="A0A819Q5Z0"/>
<dbReference type="InterPro" id="IPR051527">
    <property type="entry name" value="KLR_subfamily_B"/>
</dbReference>
<feature type="transmembrane region" description="Helical" evidence="3">
    <location>
        <begin position="256"/>
        <end position="282"/>
    </location>
</feature>
<dbReference type="SMART" id="SM00034">
    <property type="entry name" value="CLECT"/>
    <property type="match status" value="2"/>
</dbReference>